<reference evidence="3" key="1">
    <citation type="journal article" date="2018" name="Nat. Microbiol.">
        <title>Leveraging single-cell genomics to expand the fungal tree of life.</title>
        <authorList>
            <person name="Ahrendt S.R."/>
            <person name="Quandt C.A."/>
            <person name="Ciobanu D."/>
            <person name="Clum A."/>
            <person name="Salamov A."/>
            <person name="Andreopoulos B."/>
            <person name="Cheng J.F."/>
            <person name="Woyke T."/>
            <person name="Pelin A."/>
            <person name="Henrissat B."/>
            <person name="Reynolds N.K."/>
            <person name="Benny G.L."/>
            <person name="Smith M.E."/>
            <person name="James T.Y."/>
            <person name="Grigoriev I.V."/>
        </authorList>
    </citation>
    <scope>NUCLEOTIDE SEQUENCE [LARGE SCALE GENOMIC DNA]</scope>
</reference>
<protein>
    <recommendedName>
        <fullName evidence="4">PH domain-containing protein</fullName>
    </recommendedName>
</protein>
<dbReference type="AlphaFoldDB" id="A0A4P9WR08"/>
<feature type="compositionally biased region" description="Polar residues" evidence="1">
    <location>
        <begin position="39"/>
        <end position="51"/>
    </location>
</feature>
<evidence type="ECO:0000313" key="2">
    <source>
        <dbReference type="EMBL" id="RKO93670.1"/>
    </source>
</evidence>
<feature type="compositionally biased region" description="Low complexity" evidence="1">
    <location>
        <begin position="52"/>
        <end position="61"/>
    </location>
</feature>
<keyword evidence="3" id="KW-1185">Reference proteome</keyword>
<feature type="region of interest" description="Disordered" evidence="1">
    <location>
        <begin position="674"/>
        <end position="705"/>
    </location>
</feature>
<dbReference type="Gene3D" id="2.30.29.30">
    <property type="entry name" value="Pleckstrin-homology domain (PH domain)/Phosphotyrosine-binding domain (PTB)"/>
    <property type="match status" value="1"/>
</dbReference>
<gene>
    <name evidence="2" type="ORF">BDK51DRAFT_37840</name>
</gene>
<feature type="region of interest" description="Disordered" evidence="1">
    <location>
        <begin position="750"/>
        <end position="776"/>
    </location>
</feature>
<dbReference type="Proteomes" id="UP000269721">
    <property type="component" value="Unassembled WGS sequence"/>
</dbReference>
<feature type="region of interest" description="Disordered" evidence="1">
    <location>
        <begin position="24"/>
        <end position="149"/>
    </location>
</feature>
<dbReference type="OrthoDB" id="2132490at2759"/>
<dbReference type="SUPFAM" id="SSF50729">
    <property type="entry name" value="PH domain-like"/>
    <property type="match status" value="1"/>
</dbReference>
<feature type="region of interest" description="Disordered" evidence="1">
    <location>
        <begin position="1006"/>
        <end position="1041"/>
    </location>
</feature>
<feature type="region of interest" description="Disordered" evidence="1">
    <location>
        <begin position="871"/>
        <end position="894"/>
    </location>
</feature>
<organism evidence="2 3">
    <name type="scientific">Blyttiomyces helicus</name>
    <dbReference type="NCBI Taxonomy" id="388810"/>
    <lineage>
        <taxon>Eukaryota</taxon>
        <taxon>Fungi</taxon>
        <taxon>Fungi incertae sedis</taxon>
        <taxon>Chytridiomycota</taxon>
        <taxon>Chytridiomycota incertae sedis</taxon>
        <taxon>Chytridiomycetes</taxon>
        <taxon>Chytridiomycetes incertae sedis</taxon>
        <taxon>Blyttiomyces</taxon>
    </lineage>
</organism>
<evidence type="ECO:0000256" key="1">
    <source>
        <dbReference type="SAM" id="MobiDB-lite"/>
    </source>
</evidence>
<name>A0A4P9WR08_9FUNG</name>
<proteinExistence type="predicted"/>
<sequence>MHLYDDEEDQTPFRTIELAQSIRASCPSSDHTPGRHEFTLSTTPAHTTAFQSSSVYPASSSGAEVRLATDSRADRTQWIDAVDRVGGGTGSLGVPASSHGPRGDEDDYDDEEDDEREEDDENEYKDDAGGARTPTRVSSSSSSSARRARDLEREIADLRDALRRRDLQDIETARRADRDRVKAEGAEAELAALRRRFVEAEAARGAGGKRDEGGAAIAALLQREIQDVKEMVLKVLEGPGEPDAPEWVAGAAVVLGEGVDAINEAVTALRQVVGDVSGPDADGAGRRGLVELVAETLDAKLSDLGALVSRSRADDDADGSPTAELETALVDLTESMEMRTSHIAKMVNELMRHPRAPDALRDAMDRVEVAVRDARDVPLMVDALCQEVRRIVADGEEVAGEVRALVGMVAEASQRALGRGGKTEGEFRAVRDAIGRLEGAVGDGHVALVEKLTAVQERIAASDGQSPLCELKNIREAVAEIRARVGESLAFSERGETGRKQVTDAFTAIDAKVDCILTRVGGIASIGPALDSVSHLVKSNGEVLSEIEQKLNFQAIETLIEHVEQRIDVRNSDIIQSISGLRAALDDAPKPVAAAGIDIEPLRRLLEDLTTRVTHLGARPLPTPSSTDRFDRPTTNMIVSINDKLIHLSKLLQHGHDSNTARFAALETHIRQIPSRPATAEPDDEPPTPRAASPTRHEADVRESLQSIESRLSRMSREARTHSDIVDGSLARIGDVVKLVQRTVLQIAQTQRSGGVADSGSDEEGTDGDGSSASVHRGVAELRTLLDAVRRELADVREVVAGDAASGERMVSLLNILGFMQDAHNNTSEDTKRIVALVEALQEAVQESRSSSVAEIKLLLGNITDQIRDIAATGPRGRGGEDLPTSPRDDPPDLDHAAATLQTTVDALDARRAAVESELDRLISHRAMLQHQVSSLDSQRIRIQEEVARAQESGAKGIRALVSEAQKLEADLASRGGALLEQVVELQNRRRVLMADVRLLEADAGVGGAKGGEREGRRPSGLGPRRPMGHSSPRRRISLTL</sequence>
<evidence type="ECO:0008006" key="4">
    <source>
        <dbReference type="Google" id="ProtNLM"/>
    </source>
</evidence>
<feature type="compositionally biased region" description="Basic and acidic residues" evidence="1">
    <location>
        <begin position="67"/>
        <end position="83"/>
    </location>
</feature>
<feature type="compositionally biased region" description="Acidic residues" evidence="1">
    <location>
        <begin position="104"/>
        <end position="124"/>
    </location>
</feature>
<evidence type="ECO:0000313" key="3">
    <source>
        <dbReference type="Proteomes" id="UP000269721"/>
    </source>
</evidence>
<accession>A0A4P9WR08</accession>
<dbReference type="InterPro" id="IPR011993">
    <property type="entry name" value="PH-like_dom_sf"/>
</dbReference>
<dbReference type="EMBL" id="KZ994153">
    <property type="protein sequence ID" value="RKO93670.1"/>
    <property type="molecule type" value="Genomic_DNA"/>
</dbReference>
<feature type="compositionally biased region" description="Basic residues" evidence="1">
    <location>
        <begin position="1032"/>
        <end position="1041"/>
    </location>
</feature>